<dbReference type="SUPFAM" id="SSF89550">
    <property type="entry name" value="PHP domain-like"/>
    <property type="match status" value="1"/>
</dbReference>
<protein>
    <submittedName>
        <fullName evidence="2">Putative hydrolase</fullName>
    </submittedName>
</protein>
<dbReference type="EMBL" id="FOIM01000040">
    <property type="protein sequence ID" value="SEU16785.1"/>
    <property type="molecule type" value="Genomic_DNA"/>
</dbReference>
<dbReference type="GO" id="GO:0042578">
    <property type="term" value="F:phosphoric ester hydrolase activity"/>
    <property type="evidence" value="ECO:0007669"/>
    <property type="project" value="TreeGrafter"/>
</dbReference>
<dbReference type="PANTHER" id="PTHR36928">
    <property type="entry name" value="PHOSPHATASE YCDX-RELATED"/>
    <property type="match status" value="1"/>
</dbReference>
<dbReference type="InterPro" id="IPR016195">
    <property type="entry name" value="Pol/histidinol_Pase-like"/>
</dbReference>
<dbReference type="Gene3D" id="3.20.20.140">
    <property type="entry name" value="Metal-dependent hydrolases"/>
    <property type="match status" value="1"/>
</dbReference>
<dbReference type="InterPro" id="IPR050243">
    <property type="entry name" value="PHP_phosphatase"/>
</dbReference>
<reference evidence="3" key="1">
    <citation type="submission" date="2016-10" db="EMBL/GenBank/DDBJ databases">
        <authorList>
            <person name="Varghese N."/>
            <person name="Submissions S."/>
        </authorList>
    </citation>
    <scope>NUCLEOTIDE SEQUENCE [LARGE SCALE GENOMIC DNA]</scope>
    <source>
        <strain evidence="3">NLAE-zl-G277</strain>
    </source>
</reference>
<dbReference type="InterPro" id="IPR004013">
    <property type="entry name" value="PHP_dom"/>
</dbReference>
<dbReference type="GeneID" id="93281109"/>
<dbReference type="GO" id="GO:0005829">
    <property type="term" value="C:cytosol"/>
    <property type="evidence" value="ECO:0007669"/>
    <property type="project" value="TreeGrafter"/>
</dbReference>
<dbReference type="NCBIfam" id="NF006702">
    <property type="entry name" value="PRK09248.1"/>
    <property type="match status" value="1"/>
</dbReference>
<dbReference type="CDD" id="cd07437">
    <property type="entry name" value="PHP_HisPPase_Ycdx_like"/>
    <property type="match status" value="1"/>
</dbReference>
<accession>A0A1I0K1L0</accession>
<dbReference type="AlphaFoldDB" id="A0A1I0K1L0"/>
<keyword evidence="3" id="KW-1185">Reference proteome</keyword>
<evidence type="ECO:0000259" key="1">
    <source>
        <dbReference type="SMART" id="SM00481"/>
    </source>
</evidence>
<keyword evidence="2" id="KW-0378">Hydrolase</keyword>
<dbReference type="Proteomes" id="UP000198508">
    <property type="component" value="Unassembled WGS sequence"/>
</dbReference>
<feature type="domain" description="Polymerase/histidinol phosphatase N-terminal" evidence="1">
    <location>
        <begin position="5"/>
        <end position="79"/>
    </location>
</feature>
<dbReference type="GO" id="GO:0008270">
    <property type="term" value="F:zinc ion binding"/>
    <property type="evidence" value="ECO:0007669"/>
    <property type="project" value="TreeGrafter"/>
</dbReference>
<gene>
    <name evidence="2" type="ORF">SAMN05216313_14042</name>
</gene>
<dbReference type="SMART" id="SM00481">
    <property type="entry name" value="POLIIIAc"/>
    <property type="match status" value="1"/>
</dbReference>
<dbReference type="RefSeq" id="WP_092370617.1">
    <property type="nucleotide sequence ID" value="NZ_CAJJSN010000072.1"/>
</dbReference>
<dbReference type="InterPro" id="IPR003141">
    <property type="entry name" value="Pol/His_phosphatase_N"/>
</dbReference>
<evidence type="ECO:0000313" key="3">
    <source>
        <dbReference type="Proteomes" id="UP000198508"/>
    </source>
</evidence>
<evidence type="ECO:0000313" key="2">
    <source>
        <dbReference type="EMBL" id="SEU16785.1"/>
    </source>
</evidence>
<proteinExistence type="predicted"/>
<dbReference type="Pfam" id="PF02811">
    <property type="entry name" value="PHP"/>
    <property type="match status" value="1"/>
</dbReference>
<organism evidence="2 3">
    <name type="scientific">Enterocloster lavalensis</name>
    <dbReference type="NCBI Taxonomy" id="460384"/>
    <lineage>
        <taxon>Bacteria</taxon>
        <taxon>Bacillati</taxon>
        <taxon>Bacillota</taxon>
        <taxon>Clostridia</taxon>
        <taxon>Lachnospirales</taxon>
        <taxon>Lachnospiraceae</taxon>
        <taxon>Enterocloster</taxon>
    </lineage>
</organism>
<sequence length="247" mass="27672">MYDILDLHTHTTASGHAYNSLCEMVRAAAEAGLTLFGCSDHTPAMPGSCEAFHFINFKVIPRELFGVKVLMGAELNIMDFEGTVDLPPDYLERLDYCIASLHPPCIESGTREQNTAAYIHALENPYIHIIGHPDDSRYPVDYEALVSAAKRNHKLLEMNNSSLNPRGFRPGAPENYRVMLELCRRYEQPVIIDSDAHFCTDVGNHRYAHALLQELNFPEELVVNTSLDKLAPYLPKLAALMAGGWQE</sequence>
<dbReference type="STRING" id="460384.SAMN05216313_14042"/>
<dbReference type="PANTHER" id="PTHR36928:SF1">
    <property type="entry name" value="PHOSPHATASE YCDX-RELATED"/>
    <property type="match status" value="1"/>
</dbReference>
<name>A0A1I0K1L0_9FIRM</name>